<gene>
    <name evidence="4" type="ORF">CK936_06660</name>
</gene>
<reference evidence="4 5" key="1">
    <citation type="submission" date="2017-08" db="EMBL/GenBank/DDBJ databases">
        <title>Genome sequence of Streptomyces albireticuli NRRL B-1670.</title>
        <authorList>
            <person name="Graham D.E."/>
            <person name="Mahan K.M."/>
            <person name="Klingeman D.M."/>
            <person name="Hettich R.L."/>
            <person name="Parry R.J."/>
            <person name="Spain J.C."/>
        </authorList>
    </citation>
    <scope>NUCLEOTIDE SEQUENCE [LARGE SCALE GENOMIC DNA]</scope>
    <source>
        <strain evidence="4 5">NRRL B-1670</strain>
    </source>
</reference>
<evidence type="ECO:0000313" key="4">
    <source>
        <dbReference type="EMBL" id="PAU49660.1"/>
    </source>
</evidence>
<dbReference type="EMBL" id="NSJV01000124">
    <property type="protein sequence ID" value="PAU49660.1"/>
    <property type="molecule type" value="Genomic_DNA"/>
</dbReference>
<dbReference type="AlphaFoldDB" id="A0A2A2DEA0"/>
<feature type="region of interest" description="Disordered" evidence="1">
    <location>
        <begin position="125"/>
        <end position="167"/>
    </location>
</feature>
<evidence type="ECO:0000313" key="5">
    <source>
        <dbReference type="Proteomes" id="UP000218944"/>
    </source>
</evidence>
<feature type="region of interest" description="Disordered" evidence="1">
    <location>
        <begin position="631"/>
        <end position="660"/>
    </location>
</feature>
<dbReference type="PANTHER" id="PTHR37031:SF2">
    <property type="entry name" value="PHOD-LIKE PHOSPHATASE METALLOPHOSPHATASE DOMAIN-CONTAINING PROTEIN"/>
    <property type="match status" value="1"/>
</dbReference>
<name>A0A2A2DEA0_9ACTN</name>
<dbReference type="InterPro" id="IPR056702">
    <property type="entry name" value="DUF7800"/>
</dbReference>
<protein>
    <submittedName>
        <fullName evidence="4">Alkaline phosphatase</fullName>
    </submittedName>
</protein>
<dbReference type="SUPFAM" id="SSF56300">
    <property type="entry name" value="Metallo-dependent phosphatases"/>
    <property type="match status" value="1"/>
</dbReference>
<dbReference type="CDD" id="cd07389">
    <property type="entry name" value="MPP_PhoD"/>
    <property type="match status" value="1"/>
</dbReference>
<dbReference type="Proteomes" id="UP000218944">
    <property type="component" value="Unassembled WGS sequence"/>
</dbReference>
<organism evidence="4 5">
    <name type="scientific">Streptomyces albireticuli</name>
    <dbReference type="NCBI Taxonomy" id="1940"/>
    <lineage>
        <taxon>Bacteria</taxon>
        <taxon>Bacillati</taxon>
        <taxon>Actinomycetota</taxon>
        <taxon>Actinomycetes</taxon>
        <taxon>Kitasatosporales</taxon>
        <taxon>Streptomycetaceae</taxon>
        <taxon>Streptomyces</taxon>
    </lineage>
</organism>
<dbReference type="RefSeq" id="WP_095579526.1">
    <property type="nucleotide sequence ID" value="NZ_JAJQQQ010000006.1"/>
</dbReference>
<evidence type="ECO:0000259" key="3">
    <source>
        <dbReference type="Pfam" id="PF25077"/>
    </source>
</evidence>
<proteinExistence type="predicted"/>
<feature type="compositionally biased region" description="Low complexity" evidence="1">
    <location>
        <begin position="150"/>
        <end position="167"/>
    </location>
</feature>
<evidence type="ECO:0000256" key="1">
    <source>
        <dbReference type="SAM" id="MobiDB-lite"/>
    </source>
</evidence>
<dbReference type="PANTHER" id="PTHR37031">
    <property type="entry name" value="METALLOPHOSPHATASE BINDING DOMAIN PROTEIN"/>
    <property type="match status" value="1"/>
</dbReference>
<dbReference type="Pfam" id="PF25077">
    <property type="entry name" value="DUF7800"/>
    <property type="match status" value="1"/>
</dbReference>
<accession>A0A2A2DEA0</accession>
<dbReference type="Pfam" id="PF09423">
    <property type="entry name" value="PhoD"/>
    <property type="match status" value="1"/>
</dbReference>
<dbReference type="Gene3D" id="3.60.21.70">
    <property type="entry name" value="PhoD-like phosphatase"/>
    <property type="match status" value="1"/>
</dbReference>
<sequence>MPAALRLGPLLRYVDWETGTSATVWVEADRPCEAEVRCADGAGGTARTWRVAGHHYALVTVTGLRPGSETAYGVFLDGARVWPLPGSLFPESTIRTPAGSEGAAGPLRVTFGSCRWAAPPPEAGRHGFLHLSGTPGADDPDDPRDPPVLDGSPDAAGPVADPAGPDALDTLASALARGGTGEPRPDVLLLLGDQVYADKTSAAMRRWIARRRPLTEPPGPQVADYEEYTHLYYESWLDPEIRWLLSTVPSLMIFDDHDVIDDWNTSAAWVTEMRAKPWWRERVLGGLMSYWVHQHLGNLSPAELAADKLYQAVSRGGEGWDGTEDGEDAEDAYAPLGGPDGTAALREFAVRADADPAAARWSYRRDFGRVRLLVVDSRATRVLEEGGRAMLDAAEADWLRAQALDAPGSYDHLLIGTSLPWLLPPAVHDAEAWDAALCAGERGARWARLGERMRRRADLEHWAAFPASFEALTALIAEVGSGPAAPATIAVLSGDVHHSYIAEPEWPEPADPAAPGRFPESGRHVRSHVAQFTCSPVHNSAPAALRLAFRFGWSGAGRWLGRAMARHGRTGRPVIGWRRTGGPWFGNQLMTLTLRGRSARLRLDQARPEKCLTVAHEAVYGTADRVPYPLASPPASGIPAVPGTGAGDGSSHGSDEGQAQ</sequence>
<evidence type="ECO:0000259" key="2">
    <source>
        <dbReference type="Pfam" id="PF09423"/>
    </source>
</evidence>
<dbReference type="InterPro" id="IPR029052">
    <property type="entry name" value="Metallo-depent_PP-like"/>
</dbReference>
<feature type="domain" description="PhoD-like phosphatase metallophosphatase" evidence="2">
    <location>
        <begin position="184"/>
        <end position="290"/>
    </location>
</feature>
<feature type="domain" description="DUF7800" evidence="3">
    <location>
        <begin position="3"/>
        <end position="94"/>
    </location>
</feature>
<keyword evidence="5" id="KW-1185">Reference proteome</keyword>
<comment type="caution">
    <text evidence="4">The sequence shown here is derived from an EMBL/GenBank/DDBJ whole genome shotgun (WGS) entry which is preliminary data.</text>
</comment>
<dbReference type="InterPro" id="IPR018946">
    <property type="entry name" value="PhoD-like_MPP"/>
</dbReference>
<dbReference type="InterPro" id="IPR038607">
    <property type="entry name" value="PhoD-like_sf"/>
</dbReference>